<keyword evidence="1" id="KW-1133">Transmembrane helix</keyword>
<sequence length="123" mass="13753">MTSELLWGLGGLVAGSTIGFLLGRFRPRRNEWNQAVGPLISALAQAEPRVARGEMLELESTQLEAFRQIASRGDFYKFNSGVEYVNQQLATAQAVHHDRQQQQALLNSACLSLATLQNRVRRR</sequence>
<dbReference type="Proteomes" id="UP000319941">
    <property type="component" value="Unassembled WGS sequence"/>
</dbReference>
<organism evidence="2 3">
    <name type="scientific">Cobetia crustatorum</name>
    <dbReference type="NCBI Taxonomy" id="553385"/>
    <lineage>
        <taxon>Bacteria</taxon>
        <taxon>Pseudomonadati</taxon>
        <taxon>Pseudomonadota</taxon>
        <taxon>Gammaproteobacteria</taxon>
        <taxon>Oceanospirillales</taxon>
        <taxon>Halomonadaceae</taxon>
        <taxon>Cobetia</taxon>
    </lineage>
</organism>
<gene>
    <name evidence="2" type="ORF">FQP86_01940</name>
</gene>
<reference evidence="2 3" key="1">
    <citation type="submission" date="2019-07" db="EMBL/GenBank/DDBJ databases">
        <title>Diversity of Bacteria from Kongsfjorden, Arctic.</title>
        <authorList>
            <person name="Yu Y."/>
        </authorList>
    </citation>
    <scope>NUCLEOTIDE SEQUENCE [LARGE SCALE GENOMIC DNA]</scope>
    <source>
        <strain evidence="2 3">SM1923</strain>
    </source>
</reference>
<evidence type="ECO:0000313" key="3">
    <source>
        <dbReference type="Proteomes" id="UP000319941"/>
    </source>
</evidence>
<proteinExistence type="predicted"/>
<keyword evidence="1" id="KW-0472">Membrane</keyword>
<protein>
    <submittedName>
        <fullName evidence="2">Uncharacterized protein</fullName>
    </submittedName>
</protein>
<dbReference type="EMBL" id="VNFH01000001">
    <property type="protein sequence ID" value="TVU73852.1"/>
    <property type="molecule type" value="Genomic_DNA"/>
</dbReference>
<dbReference type="RefSeq" id="WP_088742585.1">
    <property type="nucleotide sequence ID" value="NZ_CAWOWR010000001.1"/>
</dbReference>
<accession>A0A558HXJ2</accession>
<name>A0A558HXJ2_9GAMM</name>
<comment type="caution">
    <text evidence="2">The sequence shown here is derived from an EMBL/GenBank/DDBJ whole genome shotgun (WGS) entry which is preliminary data.</text>
</comment>
<evidence type="ECO:0000256" key="1">
    <source>
        <dbReference type="SAM" id="Phobius"/>
    </source>
</evidence>
<dbReference type="OrthoDB" id="9959116at2"/>
<keyword evidence="1" id="KW-0812">Transmembrane</keyword>
<dbReference type="AlphaFoldDB" id="A0A558HXJ2"/>
<keyword evidence="3" id="KW-1185">Reference proteome</keyword>
<evidence type="ECO:0000313" key="2">
    <source>
        <dbReference type="EMBL" id="TVU73852.1"/>
    </source>
</evidence>
<feature type="transmembrane region" description="Helical" evidence="1">
    <location>
        <begin position="6"/>
        <end position="23"/>
    </location>
</feature>